<feature type="compositionally biased region" description="Gly residues" evidence="2">
    <location>
        <begin position="311"/>
        <end position="321"/>
    </location>
</feature>
<dbReference type="EMBL" id="HBIZ01016611">
    <property type="protein sequence ID" value="CAE0757715.1"/>
    <property type="molecule type" value="Transcribed_RNA"/>
</dbReference>
<keyword evidence="1" id="KW-0175">Coiled coil</keyword>
<organism evidence="3">
    <name type="scientific">Chrysotila carterae</name>
    <name type="common">Marine alga</name>
    <name type="synonym">Syracosphaera carterae</name>
    <dbReference type="NCBI Taxonomy" id="13221"/>
    <lineage>
        <taxon>Eukaryota</taxon>
        <taxon>Haptista</taxon>
        <taxon>Haptophyta</taxon>
        <taxon>Prymnesiophyceae</taxon>
        <taxon>Isochrysidales</taxon>
        <taxon>Isochrysidaceae</taxon>
        <taxon>Chrysotila</taxon>
    </lineage>
</organism>
<feature type="compositionally biased region" description="Gly residues" evidence="2">
    <location>
        <begin position="183"/>
        <end position="198"/>
    </location>
</feature>
<proteinExistence type="predicted"/>
<protein>
    <recommendedName>
        <fullName evidence="4">J domain-containing protein</fullName>
    </recommendedName>
</protein>
<evidence type="ECO:0008006" key="4">
    <source>
        <dbReference type="Google" id="ProtNLM"/>
    </source>
</evidence>
<feature type="compositionally biased region" description="Acidic residues" evidence="2">
    <location>
        <begin position="389"/>
        <end position="405"/>
    </location>
</feature>
<feature type="compositionally biased region" description="Low complexity" evidence="2">
    <location>
        <begin position="300"/>
        <end position="310"/>
    </location>
</feature>
<dbReference type="AlphaFoldDB" id="A0A7S4EWE6"/>
<gene>
    <name evidence="3" type="ORF">PCAR00345_LOCUS10309</name>
</gene>
<feature type="compositionally biased region" description="Basic and acidic residues" evidence="2">
    <location>
        <begin position="199"/>
        <end position="211"/>
    </location>
</feature>
<reference evidence="3" key="1">
    <citation type="submission" date="2021-01" db="EMBL/GenBank/DDBJ databases">
        <authorList>
            <person name="Corre E."/>
            <person name="Pelletier E."/>
            <person name="Niang G."/>
            <person name="Scheremetjew M."/>
            <person name="Finn R."/>
            <person name="Kale V."/>
            <person name="Holt S."/>
            <person name="Cochrane G."/>
            <person name="Meng A."/>
            <person name="Brown T."/>
            <person name="Cohen L."/>
        </authorList>
    </citation>
    <scope>NUCLEOTIDE SEQUENCE</scope>
    <source>
        <strain evidence="3">CCMP645</strain>
    </source>
</reference>
<evidence type="ECO:0000313" key="3">
    <source>
        <dbReference type="EMBL" id="CAE0757715.1"/>
    </source>
</evidence>
<dbReference type="SUPFAM" id="SSF46565">
    <property type="entry name" value="Chaperone J-domain"/>
    <property type="match status" value="1"/>
</dbReference>
<name>A0A7S4EWE6_CHRCT</name>
<dbReference type="InterPro" id="IPR036869">
    <property type="entry name" value="J_dom_sf"/>
</dbReference>
<feature type="compositionally biased region" description="Basic residues" evidence="2">
    <location>
        <begin position="212"/>
        <end position="225"/>
    </location>
</feature>
<feature type="compositionally biased region" description="Low complexity" evidence="2">
    <location>
        <begin position="116"/>
        <end position="142"/>
    </location>
</feature>
<evidence type="ECO:0000256" key="1">
    <source>
        <dbReference type="SAM" id="Coils"/>
    </source>
</evidence>
<dbReference type="InterPro" id="IPR001623">
    <property type="entry name" value="DnaJ_domain"/>
</dbReference>
<accession>A0A7S4EWE6</accession>
<feature type="region of interest" description="Disordered" evidence="2">
    <location>
        <begin position="354"/>
        <end position="418"/>
    </location>
</feature>
<feature type="compositionally biased region" description="Polar residues" evidence="2">
    <location>
        <begin position="360"/>
        <end position="374"/>
    </location>
</feature>
<dbReference type="CDD" id="cd06257">
    <property type="entry name" value="DnaJ"/>
    <property type="match status" value="1"/>
</dbReference>
<feature type="coiled-coil region" evidence="1">
    <location>
        <begin position="570"/>
        <end position="612"/>
    </location>
</feature>
<evidence type="ECO:0000256" key="2">
    <source>
        <dbReference type="SAM" id="MobiDB-lite"/>
    </source>
</evidence>
<feature type="region of interest" description="Disordered" evidence="2">
    <location>
        <begin position="116"/>
        <end position="233"/>
    </location>
</feature>
<dbReference type="Gene3D" id="1.10.287.110">
    <property type="entry name" value="DnaJ domain"/>
    <property type="match status" value="1"/>
</dbReference>
<sequence>MSEQAMRAGSAQLAAHWAANKGLVVQLSTLYSAFPHLFQERDEILTRLSTLDAKSLSVAEVKQAYKKASLRLHPDRVRGRSTAYKLESEEVLKQLTMAHADTSQWFKGLKLDTSSSYYGSGPSSSRTTHARSSSSASASKPLRPGPPRPEPLHKDDCDSMEPPPFMPPGVADFAAQRRREAAHGGGGSGGGNGGGNGDGKGDGKGEADRGAGRPRSRRSHHHRRRASVDGAGCPRMAALEKELEEGMDVSTAAAAAAAVAVEQVVAEQLEKGSIGRAHAAAKVYGKRPERSAARRRARADGAAAEENGSRSGCGSGRGGAIGESSPEESWERVGDHPAQLHGQADCARPFCSRMPGVSREASSSSGVHAQQSGTTDDEVSVAGTSDTDVVVESDGDSGIDIEVDHDEQYDRDNHGPSVEIDAERTHNHQPHDQGLDEFDDFASLQEVRSRLMQADGPNANVAASSPAHLPAKLSTHSRCTQRAQVAGTGCCHSVACGGGDGAASRRLVVREPWLPSNWVLRAESAHSSFKGCGPHATGTSMHLPEPAPWWAGLLPGWLRQGLGLAKSEDVETLRAKVAALEATAREERRRHAQAEEAIAAAYNSAMQELAQEAMSRGTARGTHGSKANVLQL</sequence>
<feature type="region of interest" description="Disordered" evidence="2">
    <location>
        <begin position="276"/>
        <end position="335"/>
    </location>
</feature>